<keyword evidence="1" id="KW-0732">Signal</keyword>
<proteinExistence type="predicted"/>
<gene>
    <name evidence="2" type="ORF">G7B40_021080</name>
</gene>
<protein>
    <submittedName>
        <fullName evidence="2">DUF928 domain-containing protein</fullName>
    </submittedName>
</protein>
<dbReference type="EMBL" id="JAALHA020000010">
    <property type="protein sequence ID" value="MDR9897042.1"/>
    <property type="molecule type" value="Genomic_DNA"/>
</dbReference>
<evidence type="ECO:0000256" key="1">
    <source>
        <dbReference type="SAM" id="SignalP"/>
    </source>
</evidence>
<feature type="chain" id="PRO_5043033183" evidence="1">
    <location>
        <begin position="24"/>
        <end position="289"/>
    </location>
</feature>
<evidence type="ECO:0000313" key="2">
    <source>
        <dbReference type="EMBL" id="MDR9897042.1"/>
    </source>
</evidence>
<dbReference type="InterPro" id="IPR010328">
    <property type="entry name" value="DUF928"/>
</dbReference>
<dbReference type="AlphaFoldDB" id="A0AAP5IBG9"/>
<reference evidence="3" key="1">
    <citation type="journal article" date="2021" name="Science">
        <title>Hunting the eagle killer: A cyanobacterial neurotoxin causes vacuolar myelinopathy.</title>
        <authorList>
            <person name="Breinlinger S."/>
            <person name="Phillips T.J."/>
            <person name="Haram B.N."/>
            <person name="Mares J."/>
            <person name="Martinez Yerena J.A."/>
            <person name="Hrouzek P."/>
            <person name="Sobotka R."/>
            <person name="Henderson W.M."/>
            <person name="Schmieder P."/>
            <person name="Williams S.M."/>
            <person name="Lauderdale J.D."/>
            <person name="Wilde H.D."/>
            <person name="Gerrin W."/>
            <person name="Kust A."/>
            <person name="Washington J.W."/>
            <person name="Wagner C."/>
            <person name="Geier B."/>
            <person name="Liebeke M."/>
            <person name="Enke H."/>
            <person name="Niedermeyer T.H.J."/>
            <person name="Wilde S.B."/>
        </authorList>
    </citation>
    <scope>NUCLEOTIDE SEQUENCE [LARGE SCALE GENOMIC DNA]</scope>
    <source>
        <strain evidence="3">Thurmond2011</strain>
    </source>
</reference>
<feature type="signal peptide" evidence="1">
    <location>
        <begin position="1"/>
        <end position="23"/>
    </location>
</feature>
<accession>A0AAP5IBG9</accession>
<dbReference type="Pfam" id="PF06051">
    <property type="entry name" value="DUF928"/>
    <property type="match status" value="1"/>
</dbReference>
<dbReference type="Proteomes" id="UP000667802">
    <property type="component" value="Unassembled WGS sequence"/>
</dbReference>
<name>A0AAP5IBG9_9CYAN</name>
<dbReference type="RefSeq" id="WP_208346263.1">
    <property type="nucleotide sequence ID" value="NZ_CAWQFN010000058.1"/>
</dbReference>
<comment type="caution">
    <text evidence="2">The sequence shown here is derived from an EMBL/GenBank/DDBJ whole genome shotgun (WGS) entry which is preliminary data.</text>
</comment>
<evidence type="ECO:0000313" key="3">
    <source>
        <dbReference type="Proteomes" id="UP000667802"/>
    </source>
</evidence>
<organism evidence="2 3">
    <name type="scientific">Aetokthonos hydrillicola Thurmond2011</name>
    <dbReference type="NCBI Taxonomy" id="2712845"/>
    <lineage>
        <taxon>Bacteria</taxon>
        <taxon>Bacillati</taxon>
        <taxon>Cyanobacteriota</taxon>
        <taxon>Cyanophyceae</taxon>
        <taxon>Nostocales</taxon>
        <taxon>Hapalosiphonaceae</taxon>
        <taxon>Aetokthonos</taxon>
    </lineage>
</organism>
<keyword evidence="3" id="KW-1185">Reference proteome</keyword>
<sequence length="289" mass="32493">MRFIYSSVLLLFELTNCLAPVQAQIATPSTWHNDFLLLAQTRNTPTTKQQTEVNNPQPLHRESAKEASKINFIPPQPPYYEAPSGRRKGGASRCANCNVDELALTALVPGNQSQSFLALTIAKYPTFWFYIPHTFAHKASLEFVLQDEHHNYIYKTILTPSTISGGIISIPASQKAAPLVIGKKYQWTLSIREQQNSVFVQGYVQRVALNSEMMNKLESANSGQRLKVYAANGIWQDTLTLLANLHRKYPHDTIVKSQWISLLQSVGLEDIASERIIDCCNRSNYPAQN</sequence>